<protein>
    <submittedName>
        <fullName evidence="2">Uncharacterized protein</fullName>
    </submittedName>
</protein>
<name>A0A8B6CTM9_MYTGA</name>
<reference evidence="2" key="1">
    <citation type="submission" date="2018-11" db="EMBL/GenBank/DDBJ databases">
        <authorList>
            <person name="Alioto T."/>
            <person name="Alioto T."/>
        </authorList>
    </citation>
    <scope>NUCLEOTIDE SEQUENCE</scope>
</reference>
<sequence length="139" mass="15988">MGNHDELLSYNGRINNHQKYEETVLPRNEFRLKIINVTEKDVNVTYRCRYGFDTATYFIEVNKSVSLQKSVNNYHSLNTSSHSTEGQIEERNFKANQSNDTHVKGNFKTKVILLSALVPLAILALVAVIFIVKRQQTRT</sequence>
<evidence type="ECO:0000313" key="3">
    <source>
        <dbReference type="Proteomes" id="UP000596742"/>
    </source>
</evidence>
<keyword evidence="1" id="KW-1133">Transmembrane helix</keyword>
<comment type="caution">
    <text evidence="2">The sequence shown here is derived from an EMBL/GenBank/DDBJ whole genome shotgun (WGS) entry which is preliminary data.</text>
</comment>
<dbReference type="EMBL" id="UYJE01002392">
    <property type="protein sequence ID" value="VDI10328.1"/>
    <property type="molecule type" value="Genomic_DNA"/>
</dbReference>
<accession>A0A8B6CTM9</accession>
<dbReference type="AlphaFoldDB" id="A0A8B6CTM9"/>
<evidence type="ECO:0000256" key="1">
    <source>
        <dbReference type="SAM" id="Phobius"/>
    </source>
</evidence>
<gene>
    <name evidence="2" type="ORF">MGAL_10B090570</name>
</gene>
<organism evidence="2 3">
    <name type="scientific">Mytilus galloprovincialis</name>
    <name type="common">Mediterranean mussel</name>
    <dbReference type="NCBI Taxonomy" id="29158"/>
    <lineage>
        <taxon>Eukaryota</taxon>
        <taxon>Metazoa</taxon>
        <taxon>Spiralia</taxon>
        <taxon>Lophotrochozoa</taxon>
        <taxon>Mollusca</taxon>
        <taxon>Bivalvia</taxon>
        <taxon>Autobranchia</taxon>
        <taxon>Pteriomorphia</taxon>
        <taxon>Mytilida</taxon>
        <taxon>Mytiloidea</taxon>
        <taxon>Mytilidae</taxon>
        <taxon>Mytilinae</taxon>
        <taxon>Mytilus</taxon>
    </lineage>
</organism>
<feature type="transmembrane region" description="Helical" evidence="1">
    <location>
        <begin position="111"/>
        <end position="132"/>
    </location>
</feature>
<feature type="non-terminal residue" evidence="2">
    <location>
        <position position="139"/>
    </location>
</feature>
<keyword evidence="1" id="KW-0812">Transmembrane</keyword>
<keyword evidence="3" id="KW-1185">Reference proteome</keyword>
<evidence type="ECO:0000313" key="2">
    <source>
        <dbReference type="EMBL" id="VDI10328.1"/>
    </source>
</evidence>
<proteinExistence type="predicted"/>
<keyword evidence="1" id="KW-0472">Membrane</keyword>
<dbReference type="Proteomes" id="UP000596742">
    <property type="component" value="Unassembled WGS sequence"/>
</dbReference>